<dbReference type="EMBL" id="KZ302001">
    <property type="protein sequence ID" value="PFH50576.1"/>
    <property type="molecule type" value="Genomic_DNA"/>
</dbReference>
<dbReference type="InterPro" id="IPR029058">
    <property type="entry name" value="AB_hydrolase_fold"/>
</dbReference>
<dbReference type="InterPro" id="IPR001375">
    <property type="entry name" value="Peptidase_S9_cat"/>
</dbReference>
<dbReference type="Pfam" id="PF00326">
    <property type="entry name" value="Peptidase_S9"/>
    <property type="match status" value="1"/>
</dbReference>
<evidence type="ECO:0000313" key="11">
    <source>
        <dbReference type="Proteomes" id="UP000242287"/>
    </source>
</evidence>
<gene>
    <name evidence="10" type="ORF">AMATHDRAFT_193040</name>
</gene>
<evidence type="ECO:0000259" key="9">
    <source>
        <dbReference type="Pfam" id="PF02897"/>
    </source>
</evidence>
<dbReference type="FunFam" id="3.40.50.1820:FF:000005">
    <property type="entry name" value="Prolyl endopeptidase"/>
    <property type="match status" value="1"/>
</dbReference>
<keyword evidence="11" id="KW-1185">Reference proteome</keyword>
<dbReference type="Proteomes" id="UP000242287">
    <property type="component" value="Unassembled WGS sequence"/>
</dbReference>
<name>A0A2A9NS30_9AGAR</name>
<dbReference type="InterPro" id="IPR002471">
    <property type="entry name" value="Pept_S9_AS"/>
</dbReference>
<organism evidence="10 11">
    <name type="scientific">Amanita thiersii Skay4041</name>
    <dbReference type="NCBI Taxonomy" id="703135"/>
    <lineage>
        <taxon>Eukaryota</taxon>
        <taxon>Fungi</taxon>
        <taxon>Dikarya</taxon>
        <taxon>Basidiomycota</taxon>
        <taxon>Agaricomycotina</taxon>
        <taxon>Agaricomycetes</taxon>
        <taxon>Agaricomycetidae</taxon>
        <taxon>Agaricales</taxon>
        <taxon>Pluteineae</taxon>
        <taxon>Amanitaceae</taxon>
        <taxon>Amanita</taxon>
    </lineage>
</organism>
<dbReference type="PRINTS" id="PR00862">
    <property type="entry name" value="PROLIGOPTASE"/>
</dbReference>
<reference evidence="10 11" key="1">
    <citation type="submission" date="2014-02" db="EMBL/GenBank/DDBJ databases">
        <title>Transposable element dynamics among asymbiotic and ectomycorrhizal Amanita fungi.</title>
        <authorList>
            <consortium name="DOE Joint Genome Institute"/>
            <person name="Hess J."/>
            <person name="Skrede I."/>
            <person name="Wolfe B."/>
            <person name="LaButti K."/>
            <person name="Ohm R.A."/>
            <person name="Grigoriev I.V."/>
            <person name="Pringle A."/>
        </authorList>
    </citation>
    <scope>NUCLEOTIDE SEQUENCE [LARGE SCALE GENOMIC DNA]</scope>
    <source>
        <strain evidence="10 11">SKay4041</strain>
    </source>
</reference>
<keyword evidence="5 7" id="KW-0378">Hydrolase</keyword>
<evidence type="ECO:0000256" key="1">
    <source>
        <dbReference type="ARBA" id="ARBA00001070"/>
    </source>
</evidence>
<accession>A0A2A9NS30</accession>
<dbReference type="AlphaFoldDB" id="A0A2A9NS30"/>
<sequence length="779" mass="88661">MSLHSRLPLFLPLFLRSPTALFRRFSSRAMSPTPWSPNTYPPAHRLPHVDSYKSESKGTVNVPDPYIWLEEYSDDTDKWTSAQQKFTKAYLDKNPDRKRLEDAFRRSMDYPKFSAPFLNDDNRWYWFYNTGLQPQTVLYRSKDQSLPDFSQGDDVGEVFFDPNLLSDDGTAALSMYDFSRCGKYFAYGISLSGSDFSTIYVRSTSCPLASGNCRRKDNDGRFPDELKFVKFSSISWTKDSKGFFYQRYPEQGSHSHEAGIKTQGDRNAMIYYHRIGTLQSDDILVHRDPANPEWMFSAEVTDDGDYLVLYTMKDTARKNLLWIVNLRENEIGPNMKWRKICDTYEAEYDLFGNNRTLLYLRTNKSAPQYKVITVDIAKTQLEFKEFIPEDPNACLSQIKLFNRRDKFALIYKRNVKDELYVYDNNGNRVTRLAADFVGAAIVSARETQPWLFATWTGFNTPGTVGRYDVQLPEEKRWSIYRSARVKGLNPDDFEAQQVWYESKDGTKVPMFIVRHKGTKFDGTAPAIQYGYGGFNISIDPFFSPTIMTFLQKYGAILAVPNIRGGGEFGETWHSQGIREKKPNVFDDFIAATEFLVKNKYAARGKVAINGGSNGGLLVAACVNRAPEGLLGAAVAEVGVLDLLKACFSFFSKFTIGRAWTSDYGDPDNPHDFDFIHPISPLHSVPTDRVLPPTMLLTADHDDRVVPMHSFKHAATLQYMLPHNPHPLLLRVDKKAGHGAGKSTEKRLQESADKWGFVAQSMGLVWKETTASTKETHANL</sequence>
<dbReference type="GO" id="GO:0004252">
    <property type="term" value="F:serine-type endopeptidase activity"/>
    <property type="evidence" value="ECO:0007669"/>
    <property type="project" value="UniProtKB-UniRule"/>
</dbReference>
<comment type="similarity">
    <text evidence="2 7">Belongs to the peptidase S9A family.</text>
</comment>
<dbReference type="FunFam" id="2.130.10.120:FF:000001">
    <property type="entry name" value="Prolyl endopeptidase"/>
    <property type="match status" value="1"/>
</dbReference>
<dbReference type="GO" id="GO:0005829">
    <property type="term" value="C:cytosol"/>
    <property type="evidence" value="ECO:0007669"/>
    <property type="project" value="TreeGrafter"/>
</dbReference>
<evidence type="ECO:0000259" key="8">
    <source>
        <dbReference type="Pfam" id="PF00326"/>
    </source>
</evidence>
<dbReference type="EC" id="3.4.21.-" evidence="7"/>
<dbReference type="PANTHER" id="PTHR42881">
    <property type="entry name" value="PROLYL ENDOPEPTIDASE"/>
    <property type="match status" value="1"/>
</dbReference>
<evidence type="ECO:0000256" key="2">
    <source>
        <dbReference type="ARBA" id="ARBA00005228"/>
    </source>
</evidence>
<dbReference type="GO" id="GO:0070012">
    <property type="term" value="F:oligopeptidase activity"/>
    <property type="evidence" value="ECO:0007669"/>
    <property type="project" value="TreeGrafter"/>
</dbReference>
<comment type="catalytic activity">
    <reaction evidence="1">
        <text>Hydrolysis of Pro-|-Xaa &gt;&gt; Ala-|-Xaa in oligopeptides.</text>
        <dbReference type="EC" id="3.4.21.26"/>
    </reaction>
</comment>
<feature type="domain" description="Peptidase S9A N-terminal" evidence="9">
    <location>
        <begin position="42"/>
        <end position="475"/>
    </location>
</feature>
<evidence type="ECO:0000256" key="3">
    <source>
        <dbReference type="ARBA" id="ARBA00011245"/>
    </source>
</evidence>
<dbReference type="Gene3D" id="2.130.10.120">
    <property type="entry name" value="Prolyl oligopeptidase, N-terminal domain"/>
    <property type="match status" value="1"/>
</dbReference>
<dbReference type="SUPFAM" id="SSF50993">
    <property type="entry name" value="Peptidase/esterase 'gauge' domain"/>
    <property type="match status" value="1"/>
</dbReference>
<feature type="domain" description="Peptidase S9 prolyl oligopeptidase catalytic" evidence="8">
    <location>
        <begin position="542"/>
        <end position="762"/>
    </location>
</feature>
<dbReference type="SUPFAM" id="SSF53474">
    <property type="entry name" value="alpha/beta-Hydrolases"/>
    <property type="match status" value="1"/>
</dbReference>
<dbReference type="PANTHER" id="PTHR42881:SF2">
    <property type="entry name" value="PROLYL ENDOPEPTIDASE"/>
    <property type="match status" value="1"/>
</dbReference>
<evidence type="ECO:0000256" key="5">
    <source>
        <dbReference type="ARBA" id="ARBA00022801"/>
    </source>
</evidence>
<protein>
    <recommendedName>
        <fullName evidence="7">Prolyl endopeptidase</fullName>
        <ecNumber evidence="7">3.4.21.-</ecNumber>
    </recommendedName>
</protein>
<comment type="subunit">
    <text evidence="3">Monomer.</text>
</comment>
<evidence type="ECO:0000256" key="7">
    <source>
        <dbReference type="RuleBase" id="RU368024"/>
    </source>
</evidence>
<dbReference type="InterPro" id="IPR051167">
    <property type="entry name" value="Prolyl_oligopep/macrocyclase"/>
</dbReference>
<evidence type="ECO:0000256" key="6">
    <source>
        <dbReference type="ARBA" id="ARBA00022825"/>
    </source>
</evidence>
<dbReference type="PROSITE" id="PS00708">
    <property type="entry name" value="PRO_ENDOPEP_SER"/>
    <property type="match status" value="1"/>
</dbReference>
<dbReference type="Pfam" id="PF02897">
    <property type="entry name" value="Peptidase_S9_N"/>
    <property type="match status" value="1"/>
</dbReference>
<dbReference type="STRING" id="703135.A0A2A9NS30"/>
<dbReference type="GO" id="GO:0006508">
    <property type="term" value="P:proteolysis"/>
    <property type="evidence" value="ECO:0007669"/>
    <property type="project" value="UniProtKB-KW"/>
</dbReference>
<keyword evidence="4 7" id="KW-0645">Protease</keyword>
<evidence type="ECO:0000313" key="10">
    <source>
        <dbReference type="EMBL" id="PFH50576.1"/>
    </source>
</evidence>
<dbReference type="InterPro" id="IPR023302">
    <property type="entry name" value="Pept_S9A_N"/>
</dbReference>
<dbReference type="OrthoDB" id="248387at2759"/>
<dbReference type="Gene3D" id="3.40.50.1820">
    <property type="entry name" value="alpha/beta hydrolase"/>
    <property type="match status" value="1"/>
</dbReference>
<dbReference type="InterPro" id="IPR002470">
    <property type="entry name" value="Peptidase_S9A"/>
</dbReference>
<proteinExistence type="inferred from homology"/>
<evidence type="ECO:0000256" key="4">
    <source>
        <dbReference type="ARBA" id="ARBA00022670"/>
    </source>
</evidence>
<keyword evidence="6 7" id="KW-0720">Serine protease</keyword>